<reference evidence="3" key="1">
    <citation type="journal article" date="2022" name="Plant J.">
        <title>Strategies of tolerance reflected in two North American maple genomes.</title>
        <authorList>
            <person name="McEvoy S.L."/>
            <person name="Sezen U.U."/>
            <person name="Trouern-Trend A."/>
            <person name="McMahon S.M."/>
            <person name="Schaberg P.G."/>
            <person name="Yang J."/>
            <person name="Wegrzyn J.L."/>
            <person name="Swenson N.G."/>
        </authorList>
    </citation>
    <scope>NUCLEOTIDE SEQUENCE</scope>
    <source>
        <strain evidence="3">NS2018</strain>
    </source>
</reference>
<organism evidence="3 4">
    <name type="scientific">Acer saccharum</name>
    <name type="common">Sugar maple</name>
    <dbReference type="NCBI Taxonomy" id="4024"/>
    <lineage>
        <taxon>Eukaryota</taxon>
        <taxon>Viridiplantae</taxon>
        <taxon>Streptophyta</taxon>
        <taxon>Embryophyta</taxon>
        <taxon>Tracheophyta</taxon>
        <taxon>Spermatophyta</taxon>
        <taxon>Magnoliopsida</taxon>
        <taxon>eudicotyledons</taxon>
        <taxon>Gunneridae</taxon>
        <taxon>Pentapetalae</taxon>
        <taxon>rosids</taxon>
        <taxon>malvids</taxon>
        <taxon>Sapindales</taxon>
        <taxon>Sapindaceae</taxon>
        <taxon>Hippocastanoideae</taxon>
        <taxon>Acereae</taxon>
        <taxon>Acer</taxon>
    </lineage>
</organism>
<feature type="region of interest" description="Disordered" evidence="1">
    <location>
        <begin position="470"/>
        <end position="506"/>
    </location>
</feature>
<accession>A0AA39TGI2</accession>
<evidence type="ECO:0000313" key="4">
    <source>
        <dbReference type="Proteomes" id="UP001168877"/>
    </source>
</evidence>
<dbReference type="Gene3D" id="3.30.420.10">
    <property type="entry name" value="Ribonuclease H-like superfamily/Ribonuclease H"/>
    <property type="match status" value="1"/>
</dbReference>
<protein>
    <recommendedName>
        <fullName evidence="2">Integrase catalytic domain-containing protein</fullName>
    </recommendedName>
</protein>
<dbReference type="AlphaFoldDB" id="A0AA39TGI2"/>
<reference evidence="3" key="2">
    <citation type="submission" date="2023-06" db="EMBL/GenBank/DDBJ databases">
        <authorList>
            <person name="Swenson N.G."/>
            <person name="Wegrzyn J.L."/>
            <person name="Mcevoy S.L."/>
        </authorList>
    </citation>
    <scope>NUCLEOTIDE SEQUENCE</scope>
    <source>
        <strain evidence="3">NS2018</strain>
        <tissue evidence="3">Leaf</tissue>
    </source>
</reference>
<dbReference type="EMBL" id="JAUESC010000002">
    <property type="protein sequence ID" value="KAK0605028.1"/>
    <property type="molecule type" value="Genomic_DNA"/>
</dbReference>
<dbReference type="PANTHER" id="PTHR47266">
    <property type="entry name" value="ENDONUCLEASE-RELATED"/>
    <property type="match status" value="1"/>
</dbReference>
<feature type="region of interest" description="Disordered" evidence="1">
    <location>
        <begin position="244"/>
        <end position="265"/>
    </location>
</feature>
<name>A0AA39TGI2_ACESA</name>
<dbReference type="Proteomes" id="UP001168877">
    <property type="component" value="Unassembled WGS sequence"/>
</dbReference>
<evidence type="ECO:0000256" key="1">
    <source>
        <dbReference type="SAM" id="MobiDB-lite"/>
    </source>
</evidence>
<dbReference type="GO" id="GO:0015074">
    <property type="term" value="P:DNA integration"/>
    <property type="evidence" value="ECO:0007669"/>
    <property type="project" value="InterPro"/>
</dbReference>
<dbReference type="PROSITE" id="PS50994">
    <property type="entry name" value="INTEGRASE"/>
    <property type="match status" value="1"/>
</dbReference>
<proteinExistence type="predicted"/>
<comment type="caution">
    <text evidence="3">The sequence shown here is derived from an EMBL/GenBank/DDBJ whole genome shotgun (WGS) entry which is preliminary data.</text>
</comment>
<dbReference type="InterPro" id="IPR052160">
    <property type="entry name" value="Gypsy_RT_Integrase-like"/>
</dbReference>
<sequence>MGPFPPSCGYSYILVAVDYVSKWVEAKATRNNDGQTVVKFVRETIFARFGTPRAIISDGGTHFCNRSFAALLKKYGVRHKIATPYHPQTSGQVKLDDALWAYRTAFKTPIGMSPYKLVFGKACHLPVELEHRALWAVRKLNFNYDKAGEERKLQLCELEEFRLEAYESAKLYKEKTKLIHDKMILHKDLRPGMQVLVFNSRLKLFPRCPLSGHNLTTTLVWLAEAAAHAACTWQAMARTAIGKRPRVGTSDKGKQKALPKQAQHKDFKSRFSNFLRRPWIIERGIDVESLVQTPVPQMVVDHGWGGYVARPPRPNRGIVAEYYASAVPERLLVGGPVLVQGVEVHITPEAINQYFDAPEVAISNGRGIEYIANLDPYRGRVAAGLRMDGWTGGMWSGGPINIGRVIFNAIHDASAHDDQSMVFPCLIIAFCRQAGIDVSAGLENHDPSMMNLTNWNQQLVLRGLPPIGNYGERRRRREEREAEAAALLQDQPQGAPHAAQLGGAQP</sequence>
<dbReference type="GO" id="GO:0003676">
    <property type="term" value="F:nucleic acid binding"/>
    <property type="evidence" value="ECO:0007669"/>
    <property type="project" value="InterPro"/>
</dbReference>
<dbReference type="InterPro" id="IPR036397">
    <property type="entry name" value="RNaseH_sf"/>
</dbReference>
<dbReference type="SUPFAM" id="SSF53098">
    <property type="entry name" value="Ribonuclease H-like"/>
    <property type="match status" value="1"/>
</dbReference>
<dbReference type="InterPro" id="IPR001584">
    <property type="entry name" value="Integrase_cat-core"/>
</dbReference>
<dbReference type="InterPro" id="IPR012337">
    <property type="entry name" value="RNaseH-like_sf"/>
</dbReference>
<keyword evidence="4" id="KW-1185">Reference proteome</keyword>
<evidence type="ECO:0000313" key="3">
    <source>
        <dbReference type="EMBL" id="KAK0605028.1"/>
    </source>
</evidence>
<gene>
    <name evidence="3" type="ORF">LWI29_021971</name>
</gene>
<dbReference type="Pfam" id="PF00665">
    <property type="entry name" value="rve"/>
    <property type="match status" value="1"/>
</dbReference>
<feature type="domain" description="Integrase catalytic" evidence="2">
    <location>
        <begin position="1"/>
        <end position="94"/>
    </location>
</feature>
<evidence type="ECO:0000259" key="2">
    <source>
        <dbReference type="PROSITE" id="PS50994"/>
    </source>
</evidence>